<keyword evidence="2" id="KW-0472">Membrane</keyword>
<keyword evidence="4" id="KW-1185">Reference proteome</keyword>
<feature type="region of interest" description="Disordered" evidence="1">
    <location>
        <begin position="1"/>
        <end position="22"/>
    </location>
</feature>
<protein>
    <submittedName>
        <fullName evidence="3">Uncharacterized protein</fullName>
    </submittedName>
</protein>
<proteinExistence type="predicted"/>
<name>A0A0C9WTI8_9AGAR</name>
<sequence>MVFELGTIPATTTATTESSDSEVEAVARMARGLHLEQRLDDSETSTASESSTGFASSESDKLSAPLGAPIYTTGMIMSTWPTNFDLNFESNLNTPLNLLNNAVRDGGLNAGTNSATDADGGMPKQRVSFDDTGGSGSLTTTRGIGQAFSQLQARGSDPIPSSPALRASCRHDPNRQRGRTRQPRADSESPNITINLPFRSPSPSHPRSRAVSPLPEEKFEPVNPFKWLTQIRLSWSRCCPSTSSPRDLDLETDAGPGPDAISGPGTPTSLSSNSSNGPYNGGDLNLKFINVASIKSFCEAARFFVSDTLPRQVYHNFLLLRLPAMYSSRVARMVGLEFNSQGGSEGRGGIGVDSASGTPFHGGSGDREYLPGSSGHQGTEGVSGVAANGFDSWEAFIDSSLREWKTLNVVSAVLTSKKKCRTILAILQIPEAADDPITRSTALLSFICALMSLLYGYIYIVRFGTMRSMYRAWGWAEVRFCFRE</sequence>
<dbReference type="Proteomes" id="UP000054477">
    <property type="component" value="Unassembled WGS sequence"/>
</dbReference>
<evidence type="ECO:0000256" key="1">
    <source>
        <dbReference type="SAM" id="MobiDB-lite"/>
    </source>
</evidence>
<organism evidence="3 4">
    <name type="scientific">Laccaria amethystina LaAM-08-1</name>
    <dbReference type="NCBI Taxonomy" id="1095629"/>
    <lineage>
        <taxon>Eukaryota</taxon>
        <taxon>Fungi</taxon>
        <taxon>Dikarya</taxon>
        <taxon>Basidiomycota</taxon>
        <taxon>Agaricomycotina</taxon>
        <taxon>Agaricomycetes</taxon>
        <taxon>Agaricomycetidae</taxon>
        <taxon>Agaricales</taxon>
        <taxon>Agaricineae</taxon>
        <taxon>Hydnangiaceae</taxon>
        <taxon>Laccaria</taxon>
    </lineage>
</organism>
<feature type="compositionally biased region" description="Low complexity" evidence="1">
    <location>
        <begin position="44"/>
        <end position="57"/>
    </location>
</feature>
<evidence type="ECO:0000256" key="2">
    <source>
        <dbReference type="SAM" id="Phobius"/>
    </source>
</evidence>
<evidence type="ECO:0000313" key="3">
    <source>
        <dbReference type="EMBL" id="KIJ91593.1"/>
    </source>
</evidence>
<dbReference type="AlphaFoldDB" id="A0A0C9WTI8"/>
<evidence type="ECO:0000313" key="4">
    <source>
        <dbReference type="Proteomes" id="UP000054477"/>
    </source>
</evidence>
<reference evidence="4" key="2">
    <citation type="submission" date="2015-01" db="EMBL/GenBank/DDBJ databases">
        <title>Evolutionary Origins and Diversification of the Mycorrhizal Mutualists.</title>
        <authorList>
            <consortium name="DOE Joint Genome Institute"/>
            <consortium name="Mycorrhizal Genomics Consortium"/>
            <person name="Kohler A."/>
            <person name="Kuo A."/>
            <person name="Nagy L.G."/>
            <person name="Floudas D."/>
            <person name="Copeland A."/>
            <person name="Barry K.W."/>
            <person name="Cichocki N."/>
            <person name="Veneault-Fourrey C."/>
            <person name="LaButti K."/>
            <person name="Lindquist E.A."/>
            <person name="Lipzen A."/>
            <person name="Lundell T."/>
            <person name="Morin E."/>
            <person name="Murat C."/>
            <person name="Riley R."/>
            <person name="Ohm R."/>
            <person name="Sun H."/>
            <person name="Tunlid A."/>
            <person name="Henrissat B."/>
            <person name="Grigoriev I.V."/>
            <person name="Hibbett D.S."/>
            <person name="Martin F."/>
        </authorList>
    </citation>
    <scope>NUCLEOTIDE SEQUENCE [LARGE SCALE GENOMIC DNA]</scope>
    <source>
        <strain evidence="4">LaAM-08-1</strain>
    </source>
</reference>
<feature type="region of interest" description="Disordered" evidence="1">
    <location>
        <begin position="244"/>
        <end position="276"/>
    </location>
</feature>
<feature type="compositionally biased region" description="Low complexity" evidence="1">
    <location>
        <begin position="262"/>
        <end position="276"/>
    </location>
</feature>
<reference evidence="3 4" key="1">
    <citation type="submission" date="2014-04" db="EMBL/GenBank/DDBJ databases">
        <authorList>
            <consortium name="DOE Joint Genome Institute"/>
            <person name="Kuo A."/>
            <person name="Kohler A."/>
            <person name="Nagy L.G."/>
            <person name="Floudas D."/>
            <person name="Copeland A."/>
            <person name="Barry K.W."/>
            <person name="Cichocki N."/>
            <person name="Veneault-Fourrey C."/>
            <person name="LaButti K."/>
            <person name="Lindquist E.A."/>
            <person name="Lipzen A."/>
            <person name="Lundell T."/>
            <person name="Morin E."/>
            <person name="Murat C."/>
            <person name="Sun H."/>
            <person name="Tunlid A."/>
            <person name="Henrissat B."/>
            <person name="Grigoriev I.V."/>
            <person name="Hibbett D.S."/>
            <person name="Martin F."/>
            <person name="Nordberg H.P."/>
            <person name="Cantor M.N."/>
            <person name="Hua S.X."/>
        </authorList>
    </citation>
    <scope>NUCLEOTIDE SEQUENCE [LARGE SCALE GENOMIC DNA]</scope>
    <source>
        <strain evidence="3 4">LaAM-08-1</strain>
    </source>
</reference>
<dbReference type="STRING" id="1095629.A0A0C9WTI8"/>
<dbReference type="OrthoDB" id="3062801at2759"/>
<feature type="transmembrane region" description="Helical" evidence="2">
    <location>
        <begin position="442"/>
        <end position="461"/>
    </location>
</feature>
<gene>
    <name evidence="3" type="ORF">K443DRAFT_477660</name>
</gene>
<accession>A0A0C9WTI8</accession>
<feature type="region of interest" description="Disordered" evidence="1">
    <location>
        <begin position="110"/>
        <end position="216"/>
    </location>
</feature>
<feature type="region of interest" description="Disordered" evidence="1">
    <location>
        <begin position="35"/>
        <end position="63"/>
    </location>
</feature>
<dbReference type="EMBL" id="KN838988">
    <property type="protein sequence ID" value="KIJ91593.1"/>
    <property type="molecule type" value="Genomic_DNA"/>
</dbReference>
<keyword evidence="2" id="KW-1133">Transmembrane helix</keyword>
<dbReference type="HOGENOM" id="CLU_590603_0_0_1"/>
<keyword evidence="2" id="KW-0812">Transmembrane</keyword>